<dbReference type="AlphaFoldDB" id="A0A2U2PAB2"/>
<sequence>MARFILSTRINAPAGICFDLARSIDLHLMSMRSNGERAIAGVRSGLIGLNETVTWQARHFGMFIKLTSKITEFRYPDIFSDEMVSGPFKLLAHRHQFLPVNGYTLMIDEFVYTPPFGILGRLADSLFLKRYMLRLIRHRNQTIKDEAEMSPGASSI</sequence>
<dbReference type="Proteomes" id="UP000245647">
    <property type="component" value="Unassembled WGS sequence"/>
</dbReference>
<gene>
    <name evidence="1" type="ORF">DDR33_22965</name>
</gene>
<evidence type="ECO:0000313" key="2">
    <source>
        <dbReference type="Proteomes" id="UP000245647"/>
    </source>
</evidence>
<organism evidence="1 2">
    <name type="scientific">Pararcticibacter amylolyticus</name>
    <dbReference type="NCBI Taxonomy" id="2173175"/>
    <lineage>
        <taxon>Bacteria</taxon>
        <taxon>Pseudomonadati</taxon>
        <taxon>Bacteroidota</taxon>
        <taxon>Sphingobacteriia</taxon>
        <taxon>Sphingobacteriales</taxon>
        <taxon>Sphingobacteriaceae</taxon>
        <taxon>Pararcticibacter</taxon>
    </lineage>
</organism>
<keyword evidence="2" id="KW-1185">Reference proteome</keyword>
<reference evidence="1 2" key="1">
    <citation type="submission" date="2018-04" db="EMBL/GenBank/DDBJ databases">
        <title>Pedobacter chongqingensis sp. nov., isolated from a rottenly hemp rope.</title>
        <authorList>
            <person name="Cai Y."/>
        </authorList>
    </citation>
    <scope>NUCLEOTIDE SEQUENCE [LARGE SCALE GENOMIC DNA]</scope>
    <source>
        <strain evidence="1 2">FJ4-8</strain>
    </source>
</reference>
<dbReference type="GO" id="GO:0051301">
    <property type="term" value="P:cell division"/>
    <property type="evidence" value="ECO:0007669"/>
    <property type="project" value="UniProtKB-KW"/>
</dbReference>
<name>A0A2U2PAB2_9SPHI</name>
<dbReference type="Gene3D" id="3.30.530.20">
    <property type="match status" value="1"/>
</dbReference>
<dbReference type="OrthoDB" id="9801773at2"/>
<proteinExistence type="predicted"/>
<evidence type="ECO:0000313" key="1">
    <source>
        <dbReference type="EMBL" id="PWG78338.1"/>
    </source>
</evidence>
<dbReference type="CDD" id="cd07820">
    <property type="entry name" value="SRPBCC_3"/>
    <property type="match status" value="1"/>
</dbReference>
<accession>A0A2U2PAB2</accession>
<dbReference type="RefSeq" id="WP_109418144.1">
    <property type="nucleotide sequence ID" value="NZ_QEAS01000027.1"/>
</dbReference>
<comment type="caution">
    <text evidence="1">The sequence shown here is derived from an EMBL/GenBank/DDBJ whole genome shotgun (WGS) entry which is preliminary data.</text>
</comment>
<dbReference type="EMBL" id="QEAS01000027">
    <property type="protein sequence ID" value="PWG78338.1"/>
    <property type="molecule type" value="Genomic_DNA"/>
</dbReference>
<keyword evidence="1" id="KW-0132">Cell division</keyword>
<keyword evidence="1" id="KW-0131">Cell cycle</keyword>
<protein>
    <submittedName>
        <fullName evidence="1">Cell division protein</fullName>
    </submittedName>
</protein>
<dbReference type="InterPro" id="IPR023393">
    <property type="entry name" value="START-like_dom_sf"/>
</dbReference>
<dbReference type="SUPFAM" id="SSF55961">
    <property type="entry name" value="Bet v1-like"/>
    <property type="match status" value="1"/>
</dbReference>